<evidence type="ECO:0000313" key="2">
    <source>
        <dbReference type="Proteomes" id="UP000629468"/>
    </source>
</evidence>
<comment type="caution">
    <text evidence="1">The sequence shown here is derived from an EMBL/GenBank/DDBJ whole genome shotgun (WGS) entry which is preliminary data.</text>
</comment>
<dbReference type="PANTHER" id="PTHR31902">
    <property type="entry name" value="ACTIN PATCHES DISTAL PROTEIN 1"/>
    <property type="match status" value="1"/>
</dbReference>
<dbReference type="SUPFAM" id="SSF52833">
    <property type="entry name" value="Thioredoxin-like"/>
    <property type="match status" value="1"/>
</dbReference>
<evidence type="ECO:0000313" key="1">
    <source>
        <dbReference type="EMBL" id="KAF7760160.1"/>
    </source>
</evidence>
<dbReference type="EMBL" id="JABXXO010000015">
    <property type="protein sequence ID" value="KAF7760160.1"/>
    <property type="molecule type" value="Genomic_DNA"/>
</dbReference>
<dbReference type="AlphaFoldDB" id="A0A8H7C1A5"/>
<dbReference type="Gene3D" id="3.40.30.10">
    <property type="entry name" value="Glutaredoxin"/>
    <property type="match status" value="1"/>
</dbReference>
<name>A0A8H7C1A5_AGABI</name>
<organism evidence="1 2">
    <name type="scientific">Agaricus bisporus var. burnettii</name>
    <dbReference type="NCBI Taxonomy" id="192524"/>
    <lineage>
        <taxon>Eukaryota</taxon>
        <taxon>Fungi</taxon>
        <taxon>Dikarya</taxon>
        <taxon>Basidiomycota</taxon>
        <taxon>Agaricomycotina</taxon>
        <taxon>Agaricomycetes</taxon>
        <taxon>Agaricomycetidae</taxon>
        <taxon>Agaricales</taxon>
        <taxon>Agaricineae</taxon>
        <taxon>Agaricaceae</taxon>
        <taxon>Agaricus</taxon>
    </lineage>
</organism>
<dbReference type="Proteomes" id="UP000629468">
    <property type="component" value="Unassembled WGS sequence"/>
</dbReference>
<reference evidence="1 2" key="1">
    <citation type="journal article" name="Sci. Rep.">
        <title>Telomere-to-telomere assembled and centromere annotated genomes of the two main subspecies of the button mushroom Agaricus bisporus reveal especially polymorphic chromosome ends.</title>
        <authorList>
            <person name="Sonnenberg A.S.M."/>
            <person name="Sedaghat-Telgerd N."/>
            <person name="Lavrijssen B."/>
            <person name="Ohm R.A."/>
            <person name="Hendrickx P.M."/>
            <person name="Scholtmeijer K."/>
            <person name="Baars J.J.P."/>
            <person name="van Peer A."/>
        </authorList>
    </citation>
    <scope>NUCLEOTIDE SEQUENCE [LARGE SCALE GENOMIC DNA]</scope>
    <source>
        <strain evidence="1 2">H119_p4</strain>
    </source>
</reference>
<protein>
    <recommendedName>
        <fullName evidence="3">Sucraseferredoxin-like protein</fullName>
    </recommendedName>
</protein>
<accession>A0A8H7C1A5</accession>
<dbReference type="Pfam" id="PF06999">
    <property type="entry name" value="Suc_Fer-like"/>
    <property type="match status" value="1"/>
</dbReference>
<dbReference type="InterPro" id="IPR009737">
    <property type="entry name" value="Aim32/Apd1-like"/>
</dbReference>
<dbReference type="InterPro" id="IPR036249">
    <property type="entry name" value="Thioredoxin-like_sf"/>
</dbReference>
<sequence length="248" mass="27807">MNAAVRLARGLATDATKPLYGTVPPHSSYLFFRSNEPPSAFPVKIFTQLQRELLLRTFKLGIIVNWAWTGEPHDLPEGETSATMFSTKGGRLEIPRIALENMDDVGARVKAHIEKKTPEPGTDEQIHLYICTHGARDCRCGERGGEFARALKEETERRSLGHRVKVREVGHVGGHRYAANLLVYPHGEWLGQLRSEDAPHVLDEILALPVRPFTLKDPPAAPTHWRGRTGLGKDEQIDLFESHFHKTS</sequence>
<dbReference type="CDD" id="cd03062">
    <property type="entry name" value="TRX_Fd_Sucrase"/>
    <property type="match status" value="1"/>
</dbReference>
<gene>
    <name evidence="1" type="ORF">Agabi119p4_10836</name>
</gene>
<evidence type="ECO:0008006" key="3">
    <source>
        <dbReference type="Google" id="ProtNLM"/>
    </source>
</evidence>
<proteinExistence type="predicted"/>